<keyword evidence="3" id="KW-0804">Transcription</keyword>
<dbReference type="Gene3D" id="3.40.50.1360">
    <property type="match status" value="1"/>
</dbReference>
<dbReference type="InterPro" id="IPR001034">
    <property type="entry name" value="DeoR_HTH"/>
</dbReference>
<dbReference type="Gene3D" id="1.10.10.10">
    <property type="entry name" value="Winged helix-like DNA-binding domain superfamily/Winged helix DNA-binding domain"/>
    <property type="match status" value="1"/>
</dbReference>
<evidence type="ECO:0000313" key="6">
    <source>
        <dbReference type="Proteomes" id="UP000216797"/>
    </source>
</evidence>
<dbReference type="PROSITE" id="PS51000">
    <property type="entry name" value="HTH_DEOR_2"/>
    <property type="match status" value="1"/>
</dbReference>
<evidence type="ECO:0000313" key="5">
    <source>
        <dbReference type="EMBL" id="PAB00277.1"/>
    </source>
</evidence>
<keyword evidence="6" id="KW-1185">Reference proteome</keyword>
<proteinExistence type="predicted"/>
<evidence type="ECO:0000256" key="3">
    <source>
        <dbReference type="ARBA" id="ARBA00023163"/>
    </source>
</evidence>
<evidence type="ECO:0000256" key="1">
    <source>
        <dbReference type="ARBA" id="ARBA00023015"/>
    </source>
</evidence>
<dbReference type="InterPro" id="IPR036390">
    <property type="entry name" value="WH_DNA-bd_sf"/>
</dbReference>
<dbReference type="SMART" id="SM00420">
    <property type="entry name" value="HTH_DEOR"/>
    <property type="match status" value="1"/>
</dbReference>
<dbReference type="EMBL" id="LHUG01000008">
    <property type="protein sequence ID" value="PAB00277.1"/>
    <property type="molecule type" value="Genomic_DNA"/>
</dbReference>
<dbReference type="RefSeq" id="WP_095006923.1">
    <property type="nucleotide sequence ID" value="NZ_LHUG01000008.1"/>
</dbReference>
<dbReference type="Pfam" id="PF00455">
    <property type="entry name" value="DeoRC"/>
    <property type="match status" value="1"/>
</dbReference>
<dbReference type="Proteomes" id="UP000216797">
    <property type="component" value="Unassembled WGS sequence"/>
</dbReference>
<keyword evidence="2" id="KW-0238">DNA-binding</keyword>
<dbReference type="Pfam" id="PF08220">
    <property type="entry name" value="HTH_DeoR"/>
    <property type="match status" value="1"/>
</dbReference>
<dbReference type="InterPro" id="IPR050313">
    <property type="entry name" value="Carb_Metab_HTH_regulators"/>
</dbReference>
<dbReference type="PROSITE" id="PS00894">
    <property type="entry name" value="HTH_DEOR_1"/>
    <property type="match status" value="1"/>
</dbReference>
<dbReference type="InterPro" id="IPR014036">
    <property type="entry name" value="DeoR-like_C"/>
</dbReference>
<dbReference type="PANTHER" id="PTHR30363:SF44">
    <property type="entry name" value="AGA OPERON TRANSCRIPTIONAL REPRESSOR-RELATED"/>
    <property type="match status" value="1"/>
</dbReference>
<dbReference type="GO" id="GO:0003677">
    <property type="term" value="F:DNA binding"/>
    <property type="evidence" value="ECO:0007669"/>
    <property type="project" value="UniProtKB-KW"/>
</dbReference>
<dbReference type="GO" id="GO:0003700">
    <property type="term" value="F:DNA-binding transcription factor activity"/>
    <property type="evidence" value="ECO:0007669"/>
    <property type="project" value="InterPro"/>
</dbReference>
<keyword evidence="1" id="KW-0805">Transcription regulation</keyword>
<dbReference type="InterPro" id="IPR037171">
    <property type="entry name" value="NagB/RpiA_transferase-like"/>
</dbReference>
<organism evidence="5 6">
    <name type="scientific">Enterococcus canintestini</name>
    <dbReference type="NCBI Taxonomy" id="317010"/>
    <lineage>
        <taxon>Bacteria</taxon>
        <taxon>Bacillati</taxon>
        <taxon>Bacillota</taxon>
        <taxon>Bacilli</taxon>
        <taxon>Lactobacillales</taxon>
        <taxon>Enterococcaceae</taxon>
        <taxon>Enterococcus</taxon>
    </lineage>
</organism>
<gene>
    <name evidence="5" type="ORF">AKL21_09810</name>
</gene>
<name>A0A267HPW8_9ENTE</name>
<sequence length="253" mass="28919">MLKQERQQKILELIQQHTYLSISDIASRLDVSEMTIRRDVTELSKQKKLNKLYGGAQKLDVLNKELSTDEKITTNVEQKKYIGRLINHLIHDNAIIFVGAGTTILHALPEITRKNLFVITNSLISFNYLKDNTDYRILLTGGEFISTTEEFIGEVAKRSFETLNIDYAFIATNGIFENNITTAQYEEGDIQNAAVAKAKVACVVADSSKLGVSDVYTFQHMDQMDYLITDDRIPDEWVQHYSQYTQILKEEPE</sequence>
<dbReference type="AlphaFoldDB" id="A0A267HPW8"/>
<dbReference type="InterPro" id="IPR018356">
    <property type="entry name" value="Tscrpt_reg_HTH_DeoR_CS"/>
</dbReference>
<evidence type="ECO:0000256" key="2">
    <source>
        <dbReference type="ARBA" id="ARBA00023125"/>
    </source>
</evidence>
<evidence type="ECO:0000259" key="4">
    <source>
        <dbReference type="PROSITE" id="PS51000"/>
    </source>
</evidence>
<dbReference type="InterPro" id="IPR036388">
    <property type="entry name" value="WH-like_DNA-bd_sf"/>
</dbReference>
<dbReference type="SUPFAM" id="SSF100950">
    <property type="entry name" value="NagB/RpiA/CoA transferase-like"/>
    <property type="match status" value="1"/>
</dbReference>
<comment type="caution">
    <text evidence="5">The sequence shown here is derived from an EMBL/GenBank/DDBJ whole genome shotgun (WGS) entry which is preliminary data.</text>
</comment>
<dbReference type="SMART" id="SM01134">
    <property type="entry name" value="DeoRC"/>
    <property type="match status" value="1"/>
</dbReference>
<accession>A0A267HPW8</accession>
<feature type="domain" description="HTH deoR-type" evidence="4">
    <location>
        <begin position="3"/>
        <end position="58"/>
    </location>
</feature>
<dbReference type="PANTHER" id="PTHR30363">
    <property type="entry name" value="HTH-TYPE TRANSCRIPTIONAL REGULATOR SRLR-RELATED"/>
    <property type="match status" value="1"/>
</dbReference>
<dbReference type="SUPFAM" id="SSF46785">
    <property type="entry name" value="Winged helix' DNA-binding domain"/>
    <property type="match status" value="1"/>
</dbReference>
<reference evidence="5 6" key="1">
    <citation type="submission" date="2015-08" db="EMBL/GenBank/DDBJ databases">
        <title>Enterococcus genome sequence.</title>
        <authorList>
            <person name="Acedo J.Z."/>
            <person name="Vederas J.C."/>
        </authorList>
    </citation>
    <scope>NUCLEOTIDE SEQUENCE [LARGE SCALE GENOMIC DNA]</scope>
    <source>
        <strain evidence="5 6">49</strain>
    </source>
</reference>
<dbReference type="PRINTS" id="PR00037">
    <property type="entry name" value="HTHLACR"/>
</dbReference>
<protein>
    <submittedName>
        <fullName evidence="5">DeoR family transcriptional regulator</fullName>
    </submittedName>
</protein>